<keyword evidence="3 6" id="KW-0812">Transmembrane</keyword>
<comment type="caution">
    <text evidence="8">The sequence shown here is derived from an EMBL/GenBank/DDBJ whole genome shotgun (WGS) entry which is preliminary data.</text>
</comment>
<dbReference type="GO" id="GO:0022857">
    <property type="term" value="F:transmembrane transporter activity"/>
    <property type="evidence" value="ECO:0007669"/>
    <property type="project" value="TreeGrafter"/>
</dbReference>
<reference evidence="8 9" key="1">
    <citation type="submission" date="2014-02" db="EMBL/GenBank/DDBJ databases">
        <authorList>
            <person name="Sears C."/>
            <person name="Carroll K."/>
            <person name="Sack B.R."/>
            <person name="Qadri F."/>
            <person name="Myers L.L."/>
            <person name="Chung G.-T."/>
            <person name="Escheverria P."/>
            <person name="Fraser C.M."/>
            <person name="Sadzewicz L."/>
            <person name="Shefchek K.A."/>
            <person name="Tallon L."/>
            <person name="Das S.P."/>
            <person name="Daugherty S."/>
            <person name="Mongodin E.F."/>
        </authorList>
    </citation>
    <scope>NUCLEOTIDE SEQUENCE [LARGE SCALE GENOMIC DNA]</scope>
    <source>
        <strain evidence="8 9">2-F-2 #4</strain>
    </source>
</reference>
<dbReference type="EMBL" id="JGDM01000047">
    <property type="protein sequence ID" value="EXZ44884.1"/>
    <property type="molecule type" value="Genomic_DNA"/>
</dbReference>
<feature type="domain" description="ABC3 transporter permease C-terminal" evidence="7">
    <location>
        <begin position="44"/>
        <end position="157"/>
    </location>
</feature>
<feature type="transmembrane region" description="Helical" evidence="6">
    <location>
        <begin position="41"/>
        <end position="63"/>
    </location>
</feature>
<evidence type="ECO:0000259" key="7">
    <source>
        <dbReference type="Pfam" id="PF02687"/>
    </source>
</evidence>
<accession>A0A016AD25</accession>
<protein>
    <submittedName>
        <fullName evidence="8">FtsX-like permease family protein</fullName>
    </submittedName>
</protein>
<dbReference type="InterPro" id="IPR050250">
    <property type="entry name" value="Macrolide_Exporter_MacB"/>
</dbReference>
<dbReference type="PANTHER" id="PTHR30572">
    <property type="entry name" value="MEMBRANE COMPONENT OF TRANSPORTER-RELATED"/>
    <property type="match status" value="1"/>
</dbReference>
<evidence type="ECO:0000256" key="1">
    <source>
        <dbReference type="ARBA" id="ARBA00004651"/>
    </source>
</evidence>
<evidence type="ECO:0000256" key="2">
    <source>
        <dbReference type="ARBA" id="ARBA00022475"/>
    </source>
</evidence>
<evidence type="ECO:0000256" key="4">
    <source>
        <dbReference type="ARBA" id="ARBA00022989"/>
    </source>
</evidence>
<evidence type="ECO:0000256" key="6">
    <source>
        <dbReference type="SAM" id="Phobius"/>
    </source>
</evidence>
<evidence type="ECO:0000256" key="5">
    <source>
        <dbReference type="ARBA" id="ARBA00023136"/>
    </source>
</evidence>
<keyword evidence="4 6" id="KW-1133">Transmembrane helix</keyword>
<feature type="transmembrane region" description="Helical" evidence="6">
    <location>
        <begin position="127"/>
        <end position="146"/>
    </location>
</feature>
<keyword evidence="2" id="KW-1003">Cell membrane</keyword>
<dbReference type="AlphaFoldDB" id="A0A016AD25"/>
<dbReference type="Pfam" id="PF02687">
    <property type="entry name" value="FtsX"/>
    <property type="match status" value="1"/>
</dbReference>
<organism evidence="8 9">
    <name type="scientific">Bacteroides fragilis str. 2-F-2 #4</name>
    <dbReference type="NCBI Taxonomy" id="1339280"/>
    <lineage>
        <taxon>Bacteria</taxon>
        <taxon>Pseudomonadati</taxon>
        <taxon>Bacteroidota</taxon>
        <taxon>Bacteroidia</taxon>
        <taxon>Bacteroidales</taxon>
        <taxon>Bacteroidaceae</taxon>
        <taxon>Bacteroides</taxon>
    </lineage>
</organism>
<dbReference type="Proteomes" id="UP000022272">
    <property type="component" value="Unassembled WGS sequence"/>
</dbReference>
<sequence>MNFIQKKFEEMAPFFIKEFKYKFFSDALNRNYEQERQQSRMLLAFTILAVVIAMMGVFGLVTLSTRQRTKEIGIRKVNGAHSGGIVKMFCLEYLKWVGIAFMPTCPLGYLFMYHWLDEFAYRTTMSWWLFLGGGLIIAGITLLTVIGQTWRTASQNPVRSLRYE</sequence>
<feature type="transmembrane region" description="Helical" evidence="6">
    <location>
        <begin position="93"/>
        <end position="115"/>
    </location>
</feature>
<evidence type="ECO:0000313" key="9">
    <source>
        <dbReference type="Proteomes" id="UP000022272"/>
    </source>
</evidence>
<dbReference type="PANTHER" id="PTHR30572:SF18">
    <property type="entry name" value="ABC-TYPE MACROLIDE FAMILY EXPORT SYSTEM PERMEASE COMPONENT 2"/>
    <property type="match status" value="1"/>
</dbReference>
<keyword evidence="5 6" id="KW-0472">Membrane</keyword>
<evidence type="ECO:0000256" key="3">
    <source>
        <dbReference type="ARBA" id="ARBA00022692"/>
    </source>
</evidence>
<name>A0A016AD25_BACFG</name>
<proteinExistence type="predicted"/>
<dbReference type="GO" id="GO:0005886">
    <property type="term" value="C:plasma membrane"/>
    <property type="evidence" value="ECO:0007669"/>
    <property type="project" value="UniProtKB-SubCell"/>
</dbReference>
<dbReference type="InterPro" id="IPR003838">
    <property type="entry name" value="ABC3_permease_C"/>
</dbReference>
<comment type="subcellular location">
    <subcellularLocation>
        <location evidence="1">Cell membrane</location>
        <topology evidence="1">Multi-pass membrane protein</topology>
    </subcellularLocation>
</comment>
<evidence type="ECO:0000313" key="8">
    <source>
        <dbReference type="EMBL" id="EXZ44884.1"/>
    </source>
</evidence>
<gene>
    <name evidence="8" type="ORF">M076_1994</name>
</gene>
<dbReference type="PATRIC" id="fig|1339280.3.peg.1918"/>